<dbReference type="OMA" id="ITGHMVQ"/>
<organism evidence="2">
    <name type="scientific">Trypanosoma vivax (strain Y486)</name>
    <dbReference type="NCBI Taxonomy" id="1055687"/>
    <lineage>
        <taxon>Eukaryota</taxon>
        <taxon>Discoba</taxon>
        <taxon>Euglenozoa</taxon>
        <taxon>Kinetoplastea</taxon>
        <taxon>Metakinetoplastina</taxon>
        <taxon>Trypanosomatida</taxon>
        <taxon>Trypanosomatidae</taxon>
        <taxon>Trypanosoma</taxon>
        <taxon>Duttonella</taxon>
    </lineage>
</organism>
<name>G0UCR8_TRYVY</name>
<gene>
    <name evidence="2" type="ORF">TVY486_1111120</name>
</gene>
<feature type="region of interest" description="Disordered" evidence="1">
    <location>
        <begin position="360"/>
        <end position="388"/>
    </location>
</feature>
<proteinExistence type="predicted"/>
<sequence>MSDEFMHDLFDDELLRLFKVFVTSSALGFLVRQAACSNCLGGDTVKYGISAYLPQGYDRSIVAARTCQSLTKSLMIKTLCIDSLKEKLYNAQDREAKLNALSELFPVTVAAIISAAYVHSLNITLHVIKHLTVVLVFMLRKREASDASRSDGCGGRGIFSLFSSLRSWWSDGTQSFMMQTLINRITTMETSPFTLMMDENSLGAVDAKHGFSVEALLSAAVPKVAVAALNAVKGALGRRPSQAFSIVGGTSQRELYSLFEEACADFESRMSLADWLTTSDPEGRSVVVSGDDDNMAVHTAATATSVDGNRKTDEIGADATSFHTVMDRSQEHEDTGSSSRRVEHSSVLAAVDTGLLASSQPDGSCVGVRSDDDENCTGEDKSRSASLHGCPQPLGNHFMSNLLSSFGDGGEWPSDAISQEQLRRECEARNQAASFFRDFINSASFSELCIAYATELLSEKIGSTVNFRSNAAEGEERASLRMPQAIASLEKHRLELFDSDFQVRQYVQLLCEETVKATCRS</sequence>
<protein>
    <submittedName>
        <fullName evidence="2">Uncharacterized protein</fullName>
    </submittedName>
</protein>
<dbReference type="EMBL" id="HE573027">
    <property type="protein sequence ID" value="CCC53628.1"/>
    <property type="molecule type" value="Genomic_DNA"/>
</dbReference>
<reference evidence="2" key="1">
    <citation type="journal article" date="2012" name="Proc. Natl. Acad. Sci. U.S.A.">
        <title>Antigenic diversity is generated by distinct evolutionary mechanisms in African trypanosome species.</title>
        <authorList>
            <person name="Jackson A.P."/>
            <person name="Berry A."/>
            <person name="Aslett M."/>
            <person name="Allison H.C."/>
            <person name="Burton P."/>
            <person name="Vavrova-Anderson J."/>
            <person name="Brown R."/>
            <person name="Browne H."/>
            <person name="Corton N."/>
            <person name="Hauser H."/>
            <person name="Gamble J."/>
            <person name="Gilderthorp R."/>
            <person name="Marcello L."/>
            <person name="McQuillan J."/>
            <person name="Otto T.D."/>
            <person name="Quail M.A."/>
            <person name="Sanders M.J."/>
            <person name="van Tonder A."/>
            <person name="Ginger M.L."/>
            <person name="Field M.C."/>
            <person name="Barry J.D."/>
            <person name="Hertz-Fowler C."/>
            <person name="Berriman M."/>
        </authorList>
    </citation>
    <scope>NUCLEOTIDE SEQUENCE</scope>
    <source>
        <strain evidence="2">Y486</strain>
    </source>
</reference>
<feature type="compositionally biased region" description="Basic and acidic residues" evidence="1">
    <location>
        <begin position="325"/>
        <end position="343"/>
    </location>
</feature>
<feature type="region of interest" description="Disordered" evidence="1">
    <location>
        <begin position="321"/>
        <end position="343"/>
    </location>
</feature>
<accession>G0UCR8</accession>
<evidence type="ECO:0000313" key="2">
    <source>
        <dbReference type="EMBL" id="CCC53628.1"/>
    </source>
</evidence>
<dbReference type="AlphaFoldDB" id="G0UCR8"/>
<dbReference type="VEuPathDB" id="TriTrypDB:TvY486_1111120"/>
<evidence type="ECO:0000256" key="1">
    <source>
        <dbReference type="SAM" id="MobiDB-lite"/>
    </source>
</evidence>